<reference evidence="11" key="1">
    <citation type="submission" date="2018-07" db="EMBL/GenBank/DDBJ databases">
        <authorList>
            <person name="Peiro R."/>
            <person name="Begona"/>
            <person name="Cbmso G."/>
            <person name="Lopez M."/>
            <person name="Gonzalez S."/>
        </authorList>
    </citation>
    <scope>NUCLEOTIDE SEQUENCE [LARGE SCALE GENOMIC DNA]</scope>
</reference>
<keyword evidence="3" id="KW-0201">Cytochrome c-type biogenesis</keyword>
<dbReference type="GO" id="GO:0016020">
    <property type="term" value="C:membrane"/>
    <property type="evidence" value="ECO:0007669"/>
    <property type="project" value="UniProtKB-SubCell"/>
</dbReference>
<dbReference type="Pfam" id="PF02683">
    <property type="entry name" value="DsbD_TM"/>
    <property type="match status" value="1"/>
</dbReference>
<feature type="transmembrane region" description="Helical" evidence="7">
    <location>
        <begin position="395"/>
        <end position="413"/>
    </location>
</feature>
<dbReference type="Gene3D" id="2.60.40.1250">
    <property type="entry name" value="Thiol:disulfide interchange protein DsbD, N-terminal domain"/>
    <property type="match status" value="1"/>
</dbReference>
<dbReference type="Gene3D" id="3.40.30.10">
    <property type="entry name" value="Glutaredoxin"/>
    <property type="match status" value="1"/>
</dbReference>
<dbReference type="RefSeq" id="WP_115671775.1">
    <property type="nucleotide sequence ID" value="NZ_UEYP01000012.1"/>
</dbReference>
<dbReference type="Proteomes" id="UP000254764">
    <property type="component" value="Unassembled WGS sequence"/>
</dbReference>
<dbReference type="OrthoDB" id="9811036at2"/>
<dbReference type="InterPro" id="IPR003834">
    <property type="entry name" value="Cyt_c_assmbl_TM_dom"/>
</dbReference>
<protein>
    <recommendedName>
        <fullName evidence="12">Protein-disulfide reductase</fullName>
    </recommendedName>
</protein>
<keyword evidence="6" id="KW-0676">Redox-active center</keyword>
<sequence length="618" mass="64003">MNFSKTLIGLLFSALFAIPVGALERPLDMDKAFVFSAERSEEGRVSLRWDIQEGYYLYREYLAAATPDGRPVALETRPGTLKDDPGFGKVEVYFDHAEALASTDAPAIEVTYQGCQDQGICYPPTTRTIELAALAAESGSKWTPPGTTETGASTPISVETPTAAVETGSAVGATGLASAASPSGGMVEGFLARGGVPLLLVAFLGLGMLLAFTPCVFPMYPIVAATLAREGERLTARRGFLLSLTYGLGLATAFGMLGLVAAWSGQNLQFALQSPVTIALTAILFVVLGLASFGLFELQLPAAFTRRFVGKKTNGSGSIGSVAALGFTSALIIGPCVTAPLAGALLYIARSGDLFLGAAALFALGLGKSVPLVVMATFGSGILPRAGAWMERVRQLFGFLFIATAVWLAEPLLPVAAVLALWSILLVTFGVFIGAFDSLRPETGAMARLGKSAGLLSALYGAVLVVGLAAGASDPLAPLAPFSAGSATLSPAGVSKKDFSPVASARELETLLAASAKGKRPALVYVTADWCVSCRTIERSVLSQPEIGDALAGFDRLSVDLTTNNADLAGLMKSLDVIGPPTMLFFDGTAEVPETRLVGEVDTVNLVRSAGLAKGAVQ</sequence>
<keyword evidence="5 7" id="KW-0472">Membrane</keyword>
<evidence type="ECO:0000259" key="8">
    <source>
        <dbReference type="Pfam" id="PF02683"/>
    </source>
</evidence>
<dbReference type="PROSITE" id="PS00194">
    <property type="entry name" value="THIOREDOXIN_1"/>
    <property type="match status" value="1"/>
</dbReference>
<evidence type="ECO:0000256" key="2">
    <source>
        <dbReference type="ARBA" id="ARBA00022692"/>
    </source>
</evidence>
<feature type="transmembrane region" description="Helical" evidence="7">
    <location>
        <begin position="419"/>
        <end position="440"/>
    </location>
</feature>
<dbReference type="InterPro" id="IPR036929">
    <property type="entry name" value="DsbDN_sf"/>
</dbReference>
<evidence type="ECO:0000256" key="1">
    <source>
        <dbReference type="ARBA" id="ARBA00004141"/>
    </source>
</evidence>
<dbReference type="SUPFAM" id="SSF74863">
    <property type="entry name" value="Thiol:disulfide interchange protein DsbD, N-terminal domain (DsbD-alpha)"/>
    <property type="match status" value="1"/>
</dbReference>
<evidence type="ECO:0000259" key="9">
    <source>
        <dbReference type="Pfam" id="PF11412"/>
    </source>
</evidence>
<dbReference type="SUPFAM" id="SSF52833">
    <property type="entry name" value="Thioredoxin-like"/>
    <property type="match status" value="1"/>
</dbReference>
<dbReference type="GO" id="GO:0045454">
    <property type="term" value="P:cell redox homeostasis"/>
    <property type="evidence" value="ECO:0007669"/>
    <property type="project" value="TreeGrafter"/>
</dbReference>
<comment type="subcellular location">
    <subcellularLocation>
        <location evidence="1">Membrane</location>
        <topology evidence="1">Multi-pass membrane protein</topology>
    </subcellularLocation>
</comment>
<dbReference type="GO" id="GO:0017004">
    <property type="term" value="P:cytochrome complex assembly"/>
    <property type="evidence" value="ECO:0007669"/>
    <property type="project" value="UniProtKB-KW"/>
</dbReference>
<evidence type="ECO:0000256" key="6">
    <source>
        <dbReference type="ARBA" id="ARBA00023284"/>
    </source>
</evidence>
<dbReference type="InterPro" id="IPR017937">
    <property type="entry name" value="Thioredoxin_CS"/>
</dbReference>
<keyword evidence="2 7" id="KW-0812">Transmembrane</keyword>
<evidence type="ECO:0008006" key="12">
    <source>
        <dbReference type="Google" id="ProtNLM"/>
    </source>
</evidence>
<feature type="transmembrane region" description="Helical" evidence="7">
    <location>
        <begin position="354"/>
        <end position="383"/>
    </location>
</feature>
<evidence type="ECO:0000313" key="11">
    <source>
        <dbReference type="Proteomes" id="UP000254764"/>
    </source>
</evidence>
<proteinExistence type="predicted"/>
<name>A0A376AA20_9HYPH</name>
<organism evidence="10 11">
    <name type="scientific">Ciceribacter selenitireducens ATCC BAA-1503</name>
    <dbReference type="NCBI Taxonomy" id="1336235"/>
    <lineage>
        <taxon>Bacteria</taxon>
        <taxon>Pseudomonadati</taxon>
        <taxon>Pseudomonadota</taxon>
        <taxon>Alphaproteobacteria</taxon>
        <taxon>Hyphomicrobiales</taxon>
        <taxon>Rhizobiaceae</taxon>
        <taxon>Ciceribacter</taxon>
    </lineage>
</organism>
<evidence type="ECO:0000256" key="7">
    <source>
        <dbReference type="SAM" id="Phobius"/>
    </source>
</evidence>
<keyword evidence="4 7" id="KW-1133">Transmembrane helix</keyword>
<feature type="transmembrane region" description="Helical" evidence="7">
    <location>
        <begin position="452"/>
        <end position="472"/>
    </location>
</feature>
<evidence type="ECO:0000313" key="10">
    <source>
        <dbReference type="EMBL" id="SSC64598.1"/>
    </source>
</evidence>
<keyword evidence="11" id="KW-1185">Reference proteome</keyword>
<feature type="transmembrane region" description="Helical" evidence="7">
    <location>
        <begin position="319"/>
        <end position="348"/>
    </location>
</feature>
<dbReference type="InterPro" id="IPR036249">
    <property type="entry name" value="Thioredoxin-like_sf"/>
</dbReference>
<dbReference type="InterPro" id="IPR028250">
    <property type="entry name" value="DsbDN"/>
</dbReference>
<evidence type="ECO:0000256" key="3">
    <source>
        <dbReference type="ARBA" id="ARBA00022748"/>
    </source>
</evidence>
<dbReference type="PANTHER" id="PTHR32234:SF0">
    <property type="entry name" value="THIOL:DISULFIDE INTERCHANGE PROTEIN DSBD"/>
    <property type="match status" value="1"/>
</dbReference>
<dbReference type="PANTHER" id="PTHR32234">
    <property type="entry name" value="THIOL:DISULFIDE INTERCHANGE PROTEIN DSBD"/>
    <property type="match status" value="1"/>
</dbReference>
<dbReference type="GO" id="GO:0015035">
    <property type="term" value="F:protein-disulfide reductase activity"/>
    <property type="evidence" value="ECO:0007669"/>
    <property type="project" value="TreeGrafter"/>
</dbReference>
<evidence type="ECO:0000256" key="4">
    <source>
        <dbReference type="ARBA" id="ARBA00022989"/>
    </source>
</evidence>
<feature type="domain" description="Cytochrome C biogenesis protein transmembrane" evidence="8">
    <location>
        <begin position="198"/>
        <end position="412"/>
    </location>
</feature>
<feature type="domain" description="Thiol:disulfide interchange protein DsbD N-terminal" evidence="9">
    <location>
        <begin position="25"/>
        <end position="132"/>
    </location>
</feature>
<gene>
    <name evidence="10" type="ORF">RHIZ70_306</name>
</gene>
<dbReference type="Pfam" id="PF11412">
    <property type="entry name" value="DsbD_N"/>
    <property type="match status" value="1"/>
</dbReference>
<feature type="transmembrane region" description="Helical" evidence="7">
    <location>
        <begin position="198"/>
        <end position="228"/>
    </location>
</feature>
<feature type="transmembrane region" description="Helical" evidence="7">
    <location>
        <begin position="276"/>
        <end position="298"/>
    </location>
</feature>
<dbReference type="EMBL" id="UEYP01000012">
    <property type="protein sequence ID" value="SSC64598.1"/>
    <property type="molecule type" value="Genomic_DNA"/>
</dbReference>
<dbReference type="NCBIfam" id="NF001419">
    <property type="entry name" value="PRK00293.1"/>
    <property type="match status" value="1"/>
</dbReference>
<dbReference type="AlphaFoldDB" id="A0A376AA20"/>
<accession>A0A376AA20</accession>
<feature type="transmembrane region" description="Helical" evidence="7">
    <location>
        <begin position="240"/>
        <end position="264"/>
    </location>
</feature>
<evidence type="ECO:0000256" key="5">
    <source>
        <dbReference type="ARBA" id="ARBA00023136"/>
    </source>
</evidence>
<dbReference type="Pfam" id="PF13899">
    <property type="entry name" value="Thioredoxin_7"/>
    <property type="match status" value="1"/>
</dbReference>